<dbReference type="InterPro" id="IPR036052">
    <property type="entry name" value="TrpB-like_PALP_sf"/>
</dbReference>
<proteinExistence type="inferred from homology"/>
<dbReference type="PROSITE" id="PS51672">
    <property type="entry name" value="ACT_LIKE"/>
    <property type="match status" value="1"/>
</dbReference>
<comment type="similarity">
    <text evidence="4 12">Belongs to the serine/threonine dehydratase family.</text>
</comment>
<comment type="cofactor">
    <cofactor evidence="2 12">
        <name>pyridoxal 5'-phosphate</name>
        <dbReference type="ChEBI" id="CHEBI:597326"/>
    </cofactor>
</comment>
<evidence type="ECO:0000256" key="1">
    <source>
        <dbReference type="ARBA" id="ARBA00001274"/>
    </source>
</evidence>
<dbReference type="GO" id="GO:0004794">
    <property type="term" value="F:threonine deaminase activity"/>
    <property type="evidence" value="ECO:0007669"/>
    <property type="project" value="UniProtKB-UniRule"/>
</dbReference>
<dbReference type="FunFam" id="3.40.50.1100:FF:000005">
    <property type="entry name" value="Threonine dehydratase catabolic"/>
    <property type="match status" value="1"/>
</dbReference>
<evidence type="ECO:0000313" key="14">
    <source>
        <dbReference type="EMBL" id="SUU90263.1"/>
    </source>
</evidence>
<accession>A0A380WMM5</accession>
<keyword evidence="8 12" id="KW-0663">Pyridoxal phosphate</keyword>
<evidence type="ECO:0000256" key="4">
    <source>
        <dbReference type="ARBA" id="ARBA00010869"/>
    </source>
</evidence>
<dbReference type="GO" id="GO:0003941">
    <property type="term" value="F:L-serine ammonia-lyase activity"/>
    <property type="evidence" value="ECO:0007669"/>
    <property type="project" value="TreeGrafter"/>
</dbReference>
<dbReference type="SUPFAM" id="SSF55021">
    <property type="entry name" value="ACT-like"/>
    <property type="match status" value="1"/>
</dbReference>
<evidence type="ECO:0000256" key="3">
    <source>
        <dbReference type="ARBA" id="ARBA00004810"/>
    </source>
</evidence>
<keyword evidence="6 12" id="KW-0028">Amino-acid biosynthesis</keyword>
<evidence type="ECO:0000256" key="6">
    <source>
        <dbReference type="ARBA" id="ARBA00022605"/>
    </source>
</evidence>
<keyword evidence="9 12" id="KW-0456">Lyase</keyword>
<evidence type="ECO:0000256" key="10">
    <source>
        <dbReference type="ARBA" id="ARBA00023304"/>
    </source>
</evidence>
<keyword evidence="10 12" id="KW-0100">Branched-chain amino acid biosynthesis</keyword>
<dbReference type="InterPro" id="IPR045865">
    <property type="entry name" value="ACT-like_dom_sf"/>
</dbReference>
<dbReference type="InterPro" id="IPR000634">
    <property type="entry name" value="Ser/Thr_deHydtase_PyrdxlP-BS"/>
</dbReference>
<dbReference type="EMBL" id="UFSM01000001">
    <property type="protein sequence ID" value="SUU90263.1"/>
    <property type="molecule type" value="Genomic_DNA"/>
</dbReference>
<dbReference type="PANTHER" id="PTHR48078">
    <property type="entry name" value="THREONINE DEHYDRATASE, MITOCHONDRIAL-RELATED"/>
    <property type="match status" value="1"/>
</dbReference>
<sequence length="418" mass="46124">MTSFAERVVLAAGAVRQLFPETPLQENDYLSRKTGARVLLKREDLTPVRSYKIRGALNFFRKTLAAGNEAELFVCASAGNHAQGFAFVCRHFGKRGVVFMPVTTPQQKIDKTRLFGGEFVEIKLVGDFFDDCYRAALEFCESSGGHMVPPFDHKDIIEGQATVALEIAAQMPNGRAPDMVLLPVGGGGLSAGVTRYFAETGAKPRFVFCEPAGAPSLRDSLATGKRVKLAKVDNFVDGAAVGELGREPLRLLKDFPADSVHLVPENRLCATMIEMLNIEGVVLEPAGALAIDTLKDFSKKELKGKTVVAVVSGGNFDFERLPDVKERALRFEGLKKYFIIRFPQRPGALRDFLELMGPDDDITRFEYLKKSARNFGSVLIGIETKDRRNFDLLKARFDVEGVQYQDITDNETLGGFII</sequence>
<dbReference type="OrthoDB" id="9811476at2"/>
<evidence type="ECO:0000256" key="2">
    <source>
        <dbReference type="ARBA" id="ARBA00001933"/>
    </source>
</evidence>
<feature type="domain" description="ACT-like" evidence="13">
    <location>
        <begin position="336"/>
        <end position="409"/>
    </location>
</feature>
<dbReference type="Proteomes" id="UP000254701">
    <property type="component" value="Unassembled WGS sequence"/>
</dbReference>
<evidence type="ECO:0000256" key="9">
    <source>
        <dbReference type="ARBA" id="ARBA00023239"/>
    </source>
</evidence>
<comment type="pathway">
    <text evidence="3 12">Amino-acid biosynthesis; L-isoleucine biosynthesis; 2-oxobutanoate from L-threonine: step 1/1.</text>
</comment>
<dbReference type="GO" id="GO:0006567">
    <property type="term" value="P:L-threonine catabolic process"/>
    <property type="evidence" value="ECO:0007669"/>
    <property type="project" value="TreeGrafter"/>
</dbReference>
<evidence type="ECO:0000256" key="12">
    <source>
        <dbReference type="RuleBase" id="RU362012"/>
    </source>
</evidence>
<dbReference type="GO" id="GO:0006565">
    <property type="term" value="P:L-serine catabolic process"/>
    <property type="evidence" value="ECO:0007669"/>
    <property type="project" value="TreeGrafter"/>
</dbReference>
<comment type="subunit">
    <text evidence="5 12">Homotetramer.</text>
</comment>
<comment type="catalytic activity">
    <reaction evidence="1 12">
        <text>L-threonine = 2-oxobutanoate + NH4(+)</text>
        <dbReference type="Rhea" id="RHEA:22108"/>
        <dbReference type="ChEBI" id="CHEBI:16763"/>
        <dbReference type="ChEBI" id="CHEBI:28938"/>
        <dbReference type="ChEBI" id="CHEBI:57926"/>
        <dbReference type="EC" id="4.3.1.19"/>
    </reaction>
</comment>
<dbReference type="UniPathway" id="UPA00047">
    <property type="reaction ID" value="UER00054"/>
</dbReference>
<protein>
    <recommendedName>
        <fullName evidence="12">L-threonine dehydratase</fullName>
        <ecNumber evidence="12">4.3.1.19</ecNumber>
    </recommendedName>
    <alternativeName>
        <fullName evidence="12">Threonine deaminase</fullName>
    </alternativeName>
</protein>
<dbReference type="InterPro" id="IPR001721">
    <property type="entry name" value="TD_ACT-like"/>
</dbReference>
<dbReference type="NCBIfam" id="TIGR02079">
    <property type="entry name" value="THD1"/>
    <property type="match status" value="1"/>
</dbReference>
<dbReference type="GO" id="GO:0030170">
    <property type="term" value="F:pyridoxal phosphate binding"/>
    <property type="evidence" value="ECO:0007669"/>
    <property type="project" value="InterPro"/>
</dbReference>
<evidence type="ECO:0000259" key="13">
    <source>
        <dbReference type="PROSITE" id="PS51672"/>
    </source>
</evidence>
<dbReference type="EC" id="4.3.1.19" evidence="12"/>
<dbReference type="InterPro" id="IPR050147">
    <property type="entry name" value="Ser/Thr_Dehydratase"/>
</dbReference>
<dbReference type="Gene3D" id="3.40.50.1100">
    <property type="match status" value="2"/>
</dbReference>
<evidence type="ECO:0000313" key="15">
    <source>
        <dbReference type="Proteomes" id="UP000254701"/>
    </source>
</evidence>
<comment type="function">
    <text evidence="11 12">Catalyzes the anaerobic formation of alpha-ketobutyrate and ammonia from threonine in a two-step reaction. The first step involved a dehydration of threonine and a production of enamine intermediates (aminocrotonate), which tautomerizes to its imine form (iminobutyrate). Both intermediates are unstable and short-lived. The second step is the nonenzymatic hydrolysis of the enamine/imine intermediates to form 2-ketobutyrate and free ammonia. In the low water environment of the cell, the second step is accelerated by RidA.</text>
</comment>
<evidence type="ECO:0000256" key="5">
    <source>
        <dbReference type="ARBA" id="ARBA00011881"/>
    </source>
</evidence>
<evidence type="ECO:0000256" key="8">
    <source>
        <dbReference type="ARBA" id="ARBA00022898"/>
    </source>
</evidence>
<dbReference type="PANTHER" id="PTHR48078:SF11">
    <property type="entry name" value="THREONINE DEHYDRATASE, MITOCHONDRIAL"/>
    <property type="match status" value="1"/>
</dbReference>
<dbReference type="CDD" id="cd01562">
    <property type="entry name" value="Thr-dehyd"/>
    <property type="match status" value="1"/>
</dbReference>
<dbReference type="PROSITE" id="PS00165">
    <property type="entry name" value="DEHYDRATASE_SER_THR"/>
    <property type="match status" value="1"/>
</dbReference>
<organism evidence="14 15">
    <name type="scientific">Aminobacter aminovorans</name>
    <name type="common">Chelatobacter heintzii</name>
    <dbReference type="NCBI Taxonomy" id="83263"/>
    <lineage>
        <taxon>Bacteria</taxon>
        <taxon>Pseudomonadati</taxon>
        <taxon>Pseudomonadota</taxon>
        <taxon>Alphaproteobacteria</taxon>
        <taxon>Hyphomicrobiales</taxon>
        <taxon>Phyllobacteriaceae</taxon>
        <taxon>Aminobacter</taxon>
    </lineage>
</organism>
<dbReference type="GO" id="GO:0009097">
    <property type="term" value="P:isoleucine biosynthetic process"/>
    <property type="evidence" value="ECO:0007669"/>
    <property type="project" value="UniProtKB-UniRule"/>
</dbReference>
<name>A0A380WMM5_AMIAI</name>
<gene>
    <name evidence="12 14" type="primary">ilvA</name>
    <name evidence="14" type="ORF">NCTC10684_03516</name>
</gene>
<dbReference type="Pfam" id="PF00585">
    <property type="entry name" value="Thr_dehydrat_C"/>
    <property type="match status" value="1"/>
</dbReference>
<dbReference type="InterPro" id="IPR001926">
    <property type="entry name" value="TrpB-like_PALP"/>
</dbReference>
<dbReference type="Pfam" id="PF00291">
    <property type="entry name" value="PALP"/>
    <property type="match status" value="1"/>
</dbReference>
<dbReference type="CDD" id="cd04907">
    <property type="entry name" value="ACT_ThrD-I_2"/>
    <property type="match status" value="1"/>
</dbReference>
<dbReference type="NCBIfam" id="NF006390">
    <property type="entry name" value="PRK08639.1"/>
    <property type="match status" value="1"/>
</dbReference>
<dbReference type="InterPro" id="IPR011820">
    <property type="entry name" value="IlvA"/>
</dbReference>
<evidence type="ECO:0000256" key="7">
    <source>
        <dbReference type="ARBA" id="ARBA00022624"/>
    </source>
</evidence>
<dbReference type="AlphaFoldDB" id="A0A380WMM5"/>
<evidence type="ECO:0000256" key="11">
    <source>
        <dbReference type="ARBA" id="ARBA00025527"/>
    </source>
</evidence>
<dbReference type="RefSeq" id="WP_115732289.1">
    <property type="nucleotide sequence ID" value="NZ_BAAAVY010000002.1"/>
</dbReference>
<dbReference type="SUPFAM" id="SSF53686">
    <property type="entry name" value="Tryptophan synthase beta subunit-like PLP-dependent enzymes"/>
    <property type="match status" value="1"/>
</dbReference>
<keyword evidence="7 12" id="KW-0412">Isoleucine biosynthesis</keyword>
<reference evidence="14 15" key="1">
    <citation type="submission" date="2018-06" db="EMBL/GenBank/DDBJ databases">
        <authorList>
            <consortium name="Pathogen Informatics"/>
            <person name="Doyle S."/>
        </authorList>
    </citation>
    <scope>NUCLEOTIDE SEQUENCE [LARGE SCALE GENOMIC DNA]</scope>
    <source>
        <strain evidence="14 15">NCTC10684</strain>
    </source>
</reference>